<proteinExistence type="predicted"/>
<dbReference type="PROSITE" id="PS50102">
    <property type="entry name" value="RRM"/>
    <property type="match status" value="2"/>
</dbReference>
<evidence type="ECO:0000313" key="4">
    <source>
        <dbReference type="EMBL" id="ORX48910.1"/>
    </source>
</evidence>
<dbReference type="GO" id="GO:0005737">
    <property type="term" value="C:cytoplasm"/>
    <property type="evidence" value="ECO:0007669"/>
    <property type="project" value="TreeGrafter"/>
</dbReference>
<dbReference type="InterPro" id="IPR050374">
    <property type="entry name" value="RRT5_SRSF_SR"/>
</dbReference>
<feature type="domain" description="RRM" evidence="3">
    <location>
        <begin position="4"/>
        <end position="74"/>
    </location>
</feature>
<reference evidence="4 5" key="1">
    <citation type="submission" date="2016-08" db="EMBL/GenBank/DDBJ databases">
        <title>Genomes of anaerobic fungi encode conserved fungal cellulosomes for biomass hydrolysis.</title>
        <authorList>
            <consortium name="DOE Joint Genome Institute"/>
            <person name="Haitjema C.H."/>
            <person name="Gilmore S.P."/>
            <person name="Henske J.K."/>
            <person name="Solomon K.V."/>
            <person name="De Groot R."/>
            <person name="Kuo A."/>
            <person name="Mondo S.J."/>
            <person name="Salamov A.A."/>
            <person name="Labutti K."/>
            <person name="Zhao Z."/>
            <person name="Chiniquy J."/>
            <person name="Barry K."/>
            <person name="Brewer H.M."/>
            <person name="Purvine S.O."/>
            <person name="Wright A.T."/>
            <person name="Boxma B."/>
            <person name="Van Alen T."/>
            <person name="Hackstein J.H."/>
            <person name="Baker S.E."/>
            <person name="Grigoriev I.V."/>
            <person name="O'Malley M.A."/>
        </authorList>
    </citation>
    <scope>NUCLEOTIDE SEQUENCE [LARGE SCALE GENOMIC DNA]</scope>
    <source>
        <strain evidence="5">finn</strain>
    </source>
</reference>
<name>A0A1Y1V7B0_9FUNG</name>
<dbReference type="EMBL" id="MCFH01000025">
    <property type="protein sequence ID" value="ORX48910.1"/>
    <property type="molecule type" value="Genomic_DNA"/>
</dbReference>
<sequence>MSGSRIYIGRLSSRAEKRDVEKFFKEYGDIREINLKNGFGFVEFKDYRDAEDAVKESNDREFFGHRIIVEIAKGERRRGRYNDRRGGDYDRRNNNAPQRTDNRIYVENIAQSVSWQDLKDFFRRAGQVTFADAHKRREGEGIVEFSSYDDVKEALHKLDGYELKGQKITLRDVCLNNLSNYY</sequence>
<dbReference type="Proteomes" id="UP000193719">
    <property type="component" value="Unassembled WGS sequence"/>
</dbReference>
<dbReference type="Gene3D" id="3.30.70.330">
    <property type="match status" value="2"/>
</dbReference>
<evidence type="ECO:0000256" key="1">
    <source>
        <dbReference type="ARBA" id="ARBA00022884"/>
    </source>
</evidence>
<dbReference type="PANTHER" id="PTHR23003:SF51">
    <property type="entry name" value="SERINE-ARGININE PROTEIN 55"/>
    <property type="match status" value="1"/>
</dbReference>
<dbReference type="STRING" id="1754191.A0A1Y1V7B0"/>
<protein>
    <submittedName>
        <fullName evidence="4">RNA-binding domain-containing protein</fullName>
    </submittedName>
</protein>
<comment type="caution">
    <text evidence="4">The sequence shown here is derived from an EMBL/GenBank/DDBJ whole genome shotgun (WGS) entry which is preliminary data.</text>
</comment>
<evidence type="ECO:0000313" key="5">
    <source>
        <dbReference type="Proteomes" id="UP000193719"/>
    </source>
</evidence>
<dbReference type="AlphaFoldDB" id="A0A1Y1V7B0"/>
<dbReference type="SMART" id="SM00360">
    <property type="entry name" value="RRM"/>
    <property type="match status" value="2"/>
</dbReference>
<reference evidence="4 5" key="2">
    <citation type="submission" date="2016-08" db="EMBL/GenBank/DDBJ databases">
        <title>Pervasive Adenine N6-methylation of Active Genes in Fungi.</title>
        <authorList>
            <consortium name="DOE Joint Genome Institute"/>
            <person name="Mondo S.J."/>
            <person name="Dannebaum R.O."/>
            <person name="Kuo R.C."/>
            <person name="Labutti K."/>
            <person name="Haridas S."/>
            <person name="Kuo A."/>
            <person name="Salamov A."/>
            <person name="Ahrendt S.R."/>
            <person name="Lipzen A."/>
            <person name="Sullivan W."/>
            <person name="Andreopoulos W.B."/>
            <person name="Clum A."/>
            <person name="Lindquist E."/>
            <person name="Daum C."/>
            <person name="Ramamoorthy G.K."/>
            <person name="Gryganskyi A."/>
            <person name="Culley D."/>
            <person name="Magnuson J.K."/>
            <person name="James T.Y."/>
            <person name="O'Malley M.A."/>
            <person name="Stajich J.E."/>
            <person name="Spatafora J.W."/>
            <person name="Visel A."/>
            <person name="Grigoriev I.V."/>
        </authorList>
    </citation>
    <scope>NUCLEOTIDE SEQUENCE [LARGE SCALE GENOMIC DNA]</scope>
    <source>
        <strain evidence="5">finn</strain>
    </source>
</reference>
<dbReference type="Pfam" id="PF00076">
    <property type="entry name" value="RRM_1"/>
    <property type="match status" value="2"/>
</dbReference>
<keyword evidence="5" id="KW-1185">Reference proteome</keyword>
<dbReference type="OrthoDB" id="1099063at2759"/>
<dbReference type="GO" id="GO:0003729">
    <property type="term" value="F:mRNA binding"/>
    <property type="evidence" value="ECO:0007669"/>
    <property type="project" value="TreeGrafter"/>
</dbReference>
<dbReference type="InterPro" id="IPR035979">
    <property type="entry name" value="RBD_domain_sf"/>
</dbReference>
<dbReference type="PANTHER" id="PTHR23003">
    <property type="entry name" value="RNA RECOGNITION MOTIF RRM DOMAIN CONTAINING PROTEIN"/>
    <property type="match status" value="1"/>
</dbReference>
<feature type="domain" description="RRM" evidence="3">
    <location>
        <begin position="102"/>
        <end position="171"/>
    </location>
</feature>
<evidence type="ECO:0000259" key="3">
    <source>
        <dbReference type="PROSITE" id="PS50102"/>
    </source>
</evidence>
<dbReference type="SUPFAM" id="SSF54928">
    <property type="entry name" value="RNA-binding domain, RBD"/>
    <property type="match status" value="1"/>
</dbReference>
<dbReference type="CDD" id="cd12339">
    <property type="entry name" value="RRM2_SRSF1_4_like"/>
    <property type="match status" value="1"/>
</dbReference>
<gene>
    <name evidence="4" type="ORF">BCR36DRAFT_292667</name>
</gene>
<keyword evidence="1 2" id="KW-0694">RNA-binding</keyword>
<dbReference type="GO" id="GO:0005634">
    <property type="term" value="C:nucleus"/>
    <property type="evidence" value="ECO:0007669"/>
    <property type="project" value="TreeGrafter"/>
</dbReference>
<organism evidence="4 5">
    <name type="scientific">Piromyces finnis</name>
    <dbReference type="NCBI Taxonomy" id="1754191"/>
    <lineage>
        <taxon>Eukaryota</taxon>
        <taxon>Fungi</taxon>
        <taxon>Fungi incertae sedis</taxon>
        <taxon>Chytridiomycota</taxon>
        <taxon>Chytridiomycota incertae sedis</taxon>
        <taxon>Neocallimastigomycetes</taxon>
        <taxon>Neocallimastigales</taxon>
        <taxon>Neocallimastigaceae</taxon>
        <taxon>Piromyces</taxon>
    </lineage>
</organism>
<accession>A0A1Y1V7B0</accession>
<dbReference type="InterPro" id="IPR000504">
    <property type="entry name" value="RRM_dom"/>
</dbReference>
<evidence type="ECO:0000256" key="2">
    <source>
        <dbReference type="PROSITE-ProRule" id="PRU00176"/>
    </source>
</evidence>
<dbReference type="InterPro" id="IPR012677">
    <property type="entry name" value="Nucleotide-bd_a/b_plait_sf"/>
</dbReference>